<keyword evidence="1" id="KW-0472">Membrane</keyword>
<dbReference type="EMBL" id="JAMYJR010000032">
    <property type="protein sequence ID" value="MCO8274832.1"/>
    <property type="molecule type" value="Genomic_DNA"/>
</dbReference>
<dbReference type="NCBIfam" id="NF033633">
    <property type="entry name" value="SLATT_2"/>
    <property type="match status" value="1"/>
</dbReference>
<reference evidence="3 4" key="1">
    <citation type="submission" date="2022-06" db="EMBL/GenBank/DDBJ databases">
        <title>New Species of the Genus Actinoplanes, ActinopZanes ferrugineus.</title>
        <authorList>
            <person name="Ding P."/>
        </authorList>
    </citation>
    <scope>NUCLEOTIDE SEQUENCE [LARGE SCALE GENOMIC DNA]</scope>
    <source>
        <strain evidence="3 4">TRM88003</strain>
    </source>
</reference>
<evidence type="ECO:0000256" key="1">
    <source>
        <dbReference type="SAM" id="Phobius"/>
    </source>
</evidence>
<dbReference type="Proteomes" id="UP001523369">
    <property type="component" value="Unassembled WGS sequence"/>
</dbReference>
<feature type="transmembrane region" description="Helical" evidence="1">
    <location>
        <begin position="45"/>
        <end position="66"/>
    </location>
</feature>
<keyword evidence="1" id="KW-0812">Transmembrane</keyword>
<accession>A0ABT1DVE9</accession>
<keyword evidence="4" id="KW-1185">Reference proteome</keyword>
<name>A0ABT1DVE9_9ACTN</name>
<dbReference type="InterPro" id="IPR040688">
    <property type="entry name" value="SLATT_2"/>
</dbReference>
<sequence>MPDDAWQNKREVLNTLKNWSVDNAEVALSWYLRDKKFKRLGARTLRVSAILLTGAGGLVPIIGGVYEGIQVEWGYVLLALAATCLGFDKFFGLSSGWLRDMQTAQALQQRLSTFYSDWIVIMAGRAHVEPADEQADAAAVLALSSFMRDVGNLVSGETSSWVTEFRAATKGLDKEAGAISSSGVDASQPYVR</sequence>
<dbReference type="RefSeq" id="WP_253240884.1">
    <property type="nucleotide sequence ID" value="NZ_JAMYJR010000032.1"/>
</dbReference>
<organism evidence="3 4">
    <name type="scientific">Paractinoplanes aksuensis</name>
    <dbReference type="NCBI Taxonomy" id="2939490"/>
    <lineage>
        <taxon>Bacteria</taxon>
        <taxon>Bacillati</taxon>
        <taxon>Actinomycetota</taxon>
        <taxon>Actinomycetes</taxon>
        <taxon>Micromonosporales</taxon>
        <taxon>Micromonosporaceae</taxon>
        <taxon>Paractinoplanes</taxon>
    </lineage>
</organism>
<keyword evidence="1" id="KW-1133">Transmembrane helix</keyword>
<feature type="domain" description="SMODS and SLOG-associating 2TM effector" evidence="2">
    <location>
        <begin position="2"/>
        <end position="178"/>
    </location>
</feature>
<dbReference type="Pfam" id="PF18183">
    <property type="entry name" value="SLATT_2"/>
    <property type="match status" value="1"/>
</dbReference>
<comment type="caution">
    <text evidence="3">The sequence shown here is derived from an EMBL/GenBank/DDBJ whole genome shotgun (WGS) entry which is preliminary data.</text>
</comment>
<feature type="transmembrane region" description="Helical" evidence="1">
    <location>
        <begin position="72"/>
        <end position="91"/>
    </location>
</feature>
<protein>
    <submittedName>
        <fullName evidence="3">SLATT domain-containing protein</fullName>
    </submittedName>
</protein>
<evidence type="ECO:0000313" key="3">
    <source>
        <dbReference type="EMBL" id="MCO8274832.1"/>
    </source>
</evidence>
<evidence type="ECO:0000313" key="4">
    <source>
        <dbReference type="Proteomes" id="UP001523369"/>
    </source>
</evidence>
<gene>
    <name evidence="3" type="ORF">M1L60_29975</name>
</gene>
<proteinExistence type="predicted"/>
<evidence type="ECO:0000259" key="2">
    <source>
        <dbReference type="Pfam" id="PF18183"/>
    </source>
</evidence>